<evidence type="ECO:0000313" key="2">
    <source>
        <dbReference type="Proteomes" id="UP001189624"/>
    </source>
</evidence>
<dbReference type="EMBL" id="OY731398">
    <property type="protein sequence ID" value="CAJ1840230.1"/>
    <property type="molecule type" value="Genomic_DNA"/>
</dbReference>
<reference evidence="1" key="1">
    <citation type="submission" date="2023-10" db="EMBL/GenBank/DDBJ databases">
        <authorList>
            <person name="Domelevo Entfellner J.-B."/>
        </authorList>
    </citation>
    <scope>NUCLEOTIDE SEQUENCE</scope>
</reference>
<organism evidence="1 2">
    <name type="scientific">Sphenostylis stenocarpa</name>
    <dbReference type="NCBI Taxonomy" id="92480"/>
    <lineage>
        <taxon>Eukaryota</taxon>
        <taxon>Viridiplantae</taxon>
        <taxon>Streptophyta</taxon>
        <taxon>Embryophyta</taxon>
        <taxon>Tracheophyta</taxon>
        <taxon>Spermatophyta</taxon>
        <taxon>Magnoliopsida</taxon>
        <taxon>eudicotyledons</taxon>
        <taxon>Gunneridae</taxon>
        <taxon>Pentapetalae</taxon>
        <taxon>rosids</taxon>
        <taxon>fabids</taxon>
        <taxon>Fabales</taxon>
        <taxon>Fabaceae</taxon>
        <taxon>Papilionoideae</taxon>
        <taxon>50 kb inversion clade</taxon>
        <taxon>NPAAA clade</taxon>
        <taxon>indigoferoid/millettioid clade</taxon>
        <taxon>Phaseoleae</taxon>
        <taxon>Sphenostylis</taxon>
    </lineage>
</organism>
<evidence type="ECO:0000313" key="1">
    <source>
        <dbReference type="EMBL" id="CAJ1840230.1"/>
    </source>
</evidence>
<gene>
    <name evidence="1" type="ORF">AYBTSS11_LOCUS1634</name>
</gene>
<name>A0AA86RNE4_9FABA</name>
<keyword evidence="2" id="KW-1185">Reference proteome</keyword>
<protein>
    <submittedName>
        <fullName evidence="1">Uncharacterized protein</fullName>
    </submittedName>
</protein>
<proteinExistence type="predicted"/>
<accession>A0AA86RNE4</accession>
<sequence>MRLGASQQEAIFLRRTDHHFPISSTERESIVIYSAPQQYRVGMNEKRNRLNLRSRINQGKRFEALNYNYRHRAIFRWRRSSFDGNCFLEGVDTVHKVAFGDVLLSNVKGGGGYFTEECYPNSSFIHCINLTNHVEKAH</sequence>
<dbReference type="AlphaFoldDB" id="A0AA86RNE4"/>
<dbReference type="Proteomes" id="UP001189624">
    <property type="component" value="Chromosome 1"/>
</dbReference>
<dbReference type="Gramene" id="rna-AYBTSS11_LOCUS1634">
    <property type="protein sequence ID" value="CAJ1840230.1"/>
    <property type="gene ID" value="gene-AYBTSS11_LOCUS1634"/>
</dbReference>